<evidence type="ECO:0000313" key="11">
    <source>
        <dbReference type="Proteomes" id="UP000198809"/>
    </source>
</evidence>
<keyword evidence="5 7" id="KW-1133">Transmembrane helix</keyword>
<feature type="transmembrane region" description="Helical" evidence="7">
    <location>
        <begin position="136"/>
        <end position="158"/>
    </location>
</feature>
<reference evidence="10 11" key="1">
    <citation type="submission" date="2016-10" db="EMBL/GenBank/DDBJ databases">
        <authorList>
            <person name="de Groot N.N."/>
        </authorList>
    </citation>
    <scope>NUCLEOTIDE SEQUENCE [LARGE SCALE GENOMIC DNA]</scope>
    <source>
        <strain evidence="10 11">CGMCC 1.10238</strain>
    </source>
</reference>
<dbReference type="RefSeq" id="WP_216700364.1">
    <property type="nucleotide sequence ID" value="NZ_CP076607.1"/>
</dbReference>
<dbReference type="EMBL" id="FODH01000034">
    <property type="protein sequence ID" value="SEP22558.1"/>
    <property type="molecule type" value="Genomic_DNA"/>
</dbReference>
<feature type="transmembrane region" description="Helical" evidence="7">
    <location>
        <begin position="50"/>
        <end position="69"/>
    </location>
</feature>
<feature type="transmembrane region" description="Helical" evidence="7">
    <location>
        <begin position="302"/>
        <end position="319"/>
    </location>
</feature>
<dbReference type="InterPro" id="IPR005829">
    <property type="entry name" value="Sugar_transporter_CS"/>
</dbReference>
<dbReference type="PANTHER" id="PTHR42718">
    <property type="entry name" value="MAJOR FACILITATOR SUPERFAMILY MULTIDRUG TRANSPORTER MFSC"/>
    <property type="match status" value="1"/>
</dbReference>
<organism evidence="10 11">
    <name type="scientific">Paenibacillus sophorae</name>
    <dbReference type="NCBI Taxonomy" id="1333845"/>
    <lineage>
        <taxon>Bacteria</taxon>
        <taxon>Bacillati</taxon>
        <taxon>Bacillota</taxon>
        <taxon>Bacilli</taxon>
        <taxon>Bacillales</taxon>
        <taxon>Paenibacillaceae</taxon>
        <taxon>Paenibacillus</taxon>
    </lineage>
</organism>
<feature type="transmembrane region" description="Helical" evidence="7">
    <location>
        <begin position="223"/>
        <end position="245"/>
    </location>
</feature>
<dbReference type="InterPro" id="IPR020846">
    <property type="entry name" value="MFS_dom"/>
</dbReference>
<accession>A0A1H8W5Z3</accession>
<dbReference type="AlphaFoldDB" id="A0A1H8W5Z3"/>
<dbReference type="Proteomes" id="UP000198809">
    <property type="component" value="Unassembled WGS sequence"/>
</dbReference>
<feature type="transmembrane region" description="Helical" evidence="7">
    <location>
        <begin position="164"/>
        <end position="185"/>
    </location>
</feature>
<dbReference type="InterPro" id="IPR036259">
    <property type="entry name" value="MFS_trans_sf"/>
</dbReference>
<gene>
    <name evidence="9" type="ORF">KP014_14695</name>
    <name evidence="10" type="ORF">SAMN04487895_1343</name>
</gene>
<dbReference type="GO" id="GO:0005886">
    <property type="term" value="C:plasma membrane"/>
    <property type="evidence" value="ECO:0007669"/>
    <property type="project" value="UniProtKB-SubCell"/>
</dbReference>
<evidence type="ECO:0000256" key="2">
    <source>
        <dbReference type="ARBA" id="ARBA00022448"/>
    </source>
</evidence>
<dbReference type="SUPFAM" id="SSF103473">
    <property type="entry name" value="MFS general substrate transporter"/>
    <property type="match status" value="1"/>
</dbReference>
<evidence type="ECO:0000313" key="10">
    <source>
        <dbReference type="EMBL" id="SEP22558.1"/>
    </source>
</evidence>
<evidence type="ECO:0000256" key="6">
    <source>
        <dbReference type="ARBA" id="ARBA00023136"/>
    </source>
</evidence>
<protein>
    <submittedName>
        <fullName evidence="10">Drug resistance transporter, EmrB/QacA subfamily</fullName>
    </submittedName>
    <submittedName>
        <fullName evidence="9">MFS transporter</fullName>
    </submittedName>
</protein>
<feature type="transmembrane region" description="Helical" evidence="7">
    <location>
        <begin position="78"/>
        <end position="96"/>
    </location>
</feature>
<dbReference type="PROSITE" id="PS00216">
    <property type="entry name" value="SUGAR_TRANSPORT_1"/>
    <property type="match status" value="1"/>
</dbReference>
<dbReference type="STRING" id="1333845.SAMN04487895_1343"/>
<name>A0A1H8W5Z3_9BACL</name>
<keyword evidence="12" id="KW-1185">Reference proteome</keyword>
<feature type="transmembrane region" description="Helical" evidence="7">
    <location>
        <begin position="361"/>
        <end position="381"/>
    </location>
</feature>
<dbReference type="Pfam" id="PF07690">
    <property type="entry name" value="MFS_1"/>
    <property type="match status" value="1"/>
</dbReference>
<dbReference type="Gene3D" id="1.20.1720.10">
    <property type="entry name" value="Multidrug resistance protein D"/>
    <property type="match status" value="1"/>
</dbReference>
<dbReference type="Proteomes" id="UP000683429">
    <property type="component" value="Chromosome"/>
</dbReference>
<dbReference type="PANTHER" id="PTHR42718:SF46">
    <property type="entry name" value="BLR6921 PROTEIN"/>
    <property type="match status" value="1"/>
</dbReference>
<feature type="transmembrane region" description="Helical" evidence="7">
    <location>
        <begin position="265"/>
        <end position="290"/>
    </location>
</feature>
<dbReference type="Gene3D" id="1.20.1250.20">
    <property type="entry name" value="MFS general substrate transporter like domains"/>
    <property type="match status" value="1"/>
</dbReference>
<evidence type="ECO:0000256" key="3">
    <source>
        <dbReference type="ARBA" id="ARBA00022475"/>
    </source>
</evidence>
<evidence type="ECO:0000256" key="4">
    <source>
        <dbReference type="ARBA" id="ARBA00022692"/>
    </source>
</evidence>
<keyword evidence="3" id="KW-1003">Cell membrane</keyword>
<evidence type="ECO:0000259" key="8">
    <source>
        <dbReference type="PROSITE" id="PS50850"/>
    </source>
</evidence>
<feature type="transmembrane region" description="Helical" evidence="7">
    <location>
        <begin position="402"/>
        <end position="420"/>
    </location>
</feature>
<evidence type="ECO:0000256" key="7">
    <source>
        <dbReference type="SAM" id="Phobius"/>
    </source>
</evidence>
<feature type="transmembrane region" description="Helical" evidence="7">
    <location>
        <begin position="331"/>
        <end position="349"/>
    </location>
</feature>
<evidence type="ECO:0000313" key="9">
    <source>
        <dbReference type="EMBL" id="QWU13265.1"/>
    </source>
</evidence>
<dbReference type="EMBL" id="CP076607">
    <property type="protein sequence ID" value="QWU13265.1"/>
    <property type="molecule type" value="Genomic_DNA"/>
</dbReference>
<feature type="domain" description="Major facilitator superfamily (MFS) profile" evidence="8">
    <location>
        <begin position="12"/>
        <end position="501"/>
    </location>
</feature>
<feature type="transmembrane region" description="Helical" evidence="7">
    <location>
        <begin position="12"/>
        <end position="30"/>
    </location>
</feature>
<keyword evidence="2" id="KW-0813">Transport</keyword>
<proteinExistence type="predicted"/>
<keyword evidence="4 7" id="KW-0812">Transmembrane</keyword>
<dbReference type="PROSITE" id="PS50850">
    <property type="entry name" value="MFS"/>
    <property type="match status" value="1"/>
</dbReference>
<keyword evidence="6 7" id="KW-0472">Membrane</keyword>
<feature type="transmembrane region" description="Helical" evidence="7">
    <location>
        <begin position="197"/>
        <end position="217"/>
    </location>
</feature>
<sequence length="515" mass="56749">MEEINQKTNRLILIAISLANFIVMMDYTIINVALQTIQVNFNASNAELQWMVSSYEILYASLLLPAGFLSDRYGRKKVMMLGLIVFILSSGLIAFSESTMQIIVARGLMGLGGAVVPSTTLAIIKETYKKYDQAKAIGVWSAFGGSSIAIGPIIAGFLLQMYPWYSVFTINLPIGLICLIIIMKLVPNTSDKHKNKLDLIGMILSVLGVSLILYGIIKSGELNKIFTINTGGAIIIGIIIVLFLLKYEYKINNPMLELSLLCDRIFTSGTISISLSYFTISGGTYLFVFFIQLVKKSTPFELGLMMLPFAIGSIIGSLFSERMLNLKGAKFTIIMSCFLLLLGFIGFYISDGTTDNFLIEAFFLLIGLGMGIAMGGTTFFTMSEIPQNKYGSGAGLSNTIRGVTSIMGVGVLGTIYSISYQKSINLVLSESNVELDKFSRESYSQTINFFKNGNFNPELVDQILKRGEDIFLYSFHKGLFVGIIIILINIILGLIFIPRRVESRQIEKSTGKTIC</sequence>
<feature type="transmembrane region" description="Helical" evidence="7">
    <location>
        <begin position="478"/>
        <end position="497"/>
    </location>
</feature>
<dbReference type="InterPro" id="IPR011701">
    <property type="entry name" value="MFS"/>
</dbReference>
<comment type="subcellular location">
    <subcellularLocation>
        <location evidence="1">Cell membrane</location>
        <topology evidence="1">Multi-pass membrane protein</topology>
    </subcellularLocation>
</comment>
<evidence type="ECO:0000256" key="1">
    <source>
        <dbReference type="ARBA" id="ARBA00004651"/>
    </source>
</evidence>
<dbReference type="CDD" id="cd17321">
    <property type="entry name" value="MFS_MMR_MDR_like"/>
    <property type="match status" value="1"/>
</dbReference>
<feature type="transmembrane region" description="Helical" evidence="7">
    <location>
        <begin position="102"/>
        <end position="124"/>
    </location>
</feature>
<evidence type="ECO:0000313" key="12">
    <source>
        <dbReference type="Proteomes" id="UP000683429"/>
    </source>
</evidence>
<evidence type="ECO:0000256" key="5">
    <source>
        <dbReference type="ARBA" id="ARBA00022989"/>
    </source>
</evidence>
<reference evidence="9 12" key="2">
    <citation type="submission" date="2021-06" db="EMBL/GenBank/DDBJ databases">
        <title>Whole genome sequence of Paenibacillus sophorae DSM23020 for comparative genomics.</title>
        <authorList>
            <person name="Kim M.-J."/>
            <person name="Lee G."/>
            <person name="Shin J.-H."/>
        </authorList>
    </citation>
    <scope>NUCLEOTIDE SEQUENCE [LARGE SCALE GENOMIC DNA]</scope>
    <source>
        <strain evidence="9 12">DSM 23020</strain>
    </source>
</reference>
<dbReference type="GO" id="GO:0022857">
    <property type="term" value="F:transmembrane transporter activity"/>
    <property type="evidence" value="ECO:0007669"/>
    <property type="project" value="InterPro"/>
</dbReference>